<evidence type="ECO:0000313" key="6">
    <source>
        <dbReference type="EMBL" id="ADK84428.1"/>
    </source>
</evidence>
<evidence type="ECO:0000313" key="7">
    <source>
        <dbReference type="Proteomes" id="UP000009047"/>
    </source>
</evidence>
<accession>E1QIK5</accession>
<dbReference type="PANTHER" id="PTHR30570">
    <property type="entry name" value="PERIPLASMIC PHOSPHATE BINDING COMPONENT OF PHOSPHATE ABC TRANSPORTER"/>
    <property type="match status" value="1"/>
</dbReference>
<feature type="chain" id="PRO_5027141732" description="Phosphate-binding protein" evidence="4">
    <location>
        <begin position="28"/>
        <end position="276"/>
    </location>
</feature>
<dbReference type="KEGG" id="dbr:Deba_1060"/>
<organism evidence="6 7">
    <name type="scientific">Desulfarculus baarsii (strain ATCC 33931 / DSM 2075 / LMG 7858 / VKM B-1802 / 2st14)</name>
    <dbReference type="NCBI Taxonomy" id="644282"/>
    <lineage>
        <taxon>Bacteria</taxon>
        <taxon>Pseudomonadati</taxon>
        <taxon>Thermodesulfobacteriota</taxon>
        <taxon>Desulfarculia</taxon>
        <taxon>Desulfarculales</taxon>
        <taxon>Desulfarculaceae</taxon>
        <taxon>Desulfarculus</taxon>
    </lineage>
</organism>
<proteinExistence type="inferred from homology"/>
<dbReference type="SUPFAM" id="SSF53850">
    <property type="entry name" value="Periplasmic binding protein-like II"/>
    <property type="match status" value="1"/>
</dbReference>
<comment type="similarity">
    <text evidence="1 4">Belongs to the PstS family.</text>
</comment>
<keyword evidence="4" id="KW-0592">Phosphate transport</keyword>
<dbReference type="RefSeq" id="WP_013257882.1">
    <property type="nucleotide sequence ID" value="NC_014365.1"/>
</dbReference>
<feature type="domain" description="PBP" evidence="5">
    <location>
        <begin position="26"/>
        <end position="261"/>
    </location>
</feature>
<dbReference type="InterPro" id="IPR050811">
    <property type="entry name" value="Phosphate_ABC_transporter"/>
</dbReference>
<feature type="signal peptide" evidence="4">
    <location>
        <begin position="1"/>
        <end position="27"/>
    </location>
</feature>
<dbReference type="AlphaFoldDB" id="E1QIK5"/>
<dbReference type="EMBL" id="CP002085">
    <property type="protein sequence ID" value="ADK84428.1"/>
    <property type="molecule type" value="Genomic_DNA"/>
</dbReference>
<dbReference type="GO" id="GO:0006817">
    <property type="term" value="P:phosphate ion transport"/>
    <property type="evidence" value="ECO:0007669"/>
    <property type="project" value="UniProtKB-UniRule"/>
</dbReference>
<sequence>MRKKSLIKSVICLAAAGVMLLGGAALAADKISISGSTTVLPIAQKAAEVYMKTNPGAAEISVSGTGSGDGLKALVEGSIDIADSSRAAKDKEIKRADEKGVKLVKHVVALDCIVPVVNPANKVTGLTKAQIKDIYTGAIKNWSEVGGDDGPIVVISRDSSSGTFEVWNELVLHKERVRPDAQLQASNGAVAQAVASNKYAIGYVGIGYLSKDLKGLTVDGVAASSDAARDKSYPVSRELYMYTNGEPTGAVKAFIDFVMGAEGQKIAGEEGFVPVR</sequence>
<evidence type="ECO:0000256" key="3">
    <source>
        <dbReference type="ARBA" id="ARBA00022729"/>
    </source>
</evidence>
<protein>
    <recommendedName>
        <fullName evidence="4">Phosphate-binding protein</fullName>
    </recommendedName>
</protein>
<comment type="function">
    <text evidence="4">Involved in the system for phosphate transport across the cytoplasmic membrane.</text>
</comment>
<dbReference type="HOGENOM" id="CLU_026228_5_1_7"/>
<evidence type="ECO:0000256" key="4">
    <source>
        <dbReference type="RuleBase" id="RU367119"/>
    </source>
</evidence>
<dbReference type="STRING" id="644282.Deba_1060"/>
<dbReference type="GO" id="GO:0042301">
    <property type="term" value="F:phosphate ion binding"/>
    <property type="evidence" value="ECO:0007669"/>
    <property type="project" value="UniProtKB-UniRule"/>
</dbReference>
<dbReference type="InterPro" id="IPR024370">
    <property type="entry name" value="PBP_domain"/>
</dbReference>
<keyword evidence="3 4" id="KW-0732">Signal</keyword>
<dbReference type="Gene3D" id="3.40.190.10">
    <property type="entry name" value="Periplasmic binding protein-like II"/>
    <property type="match status" value="2"/>
</dbReference>
<dbReference type="Pfam" id="PF12849">
    <property type="entry name" value="PBP_like_2"/>
    <property type="match status" value="1"/>
</dbReference>
<dbReference type="Proteomes" id="UP000009047">
    <property type="component" value="Chromosome"/>
</dbReference>
<gene>
    <name evidence="6" type="ordered locus">Deba_1060</name>
</gene>
<dbReference type="eggNOG" id="COG0226">
    <property type="taxonomic scope" value="Bacteria"/>
</dbReference>
<keyword evidence="2 4" id="KW-0813">Transport</keyword>
<evidence type="ECO:0000256" key="2">
    <source>
        <dbReference type="ARBA" id="ARBA00022448"/>
    </source>
</evidence>
<dbReference type="InterPro" id="IPR011862">
    <property type="entry name" value="Phos-bd"/>
</dbReference>
<name>E1QIK5_DESB2</name>
<evidence type="ECO:0000259" key="5">
    <source>
        <dbReference type="Pfam" id="PF12849"/>
    </source>
</evidence>
<evidence type="ECO:0000256" key="1">
    <source>
        <dbReference type="ARBA" id="ARBA00008725"/>
    </source>
</evidence>
<dbReference type="NCBIfam" id="TIGR02136">
    <property type="entry name" value="ptsS_2"/>
    <property type="match status" value="1"/>
</dbReference>
<keyword evidence="7" id="KW-1185">Reference proteome</keyword>
<dbReference type="PANTHER" id="PTHR30570:SF1">
    <property type="entry name" value="PHOSPHATE-BINDING PROTEIN PSTS"/>
    <property type="match status" value="1"/>
</dbReference>
<dbReference type="CDD" id="cd13653">
    <property type="entry name" value="PBP2_phosphate_like_1"/>
    <property type="match status" value="1"/>
</dbReference>
<reference evidence="6 7" key="1">
    <citation type="journal article" date="2010" name="Stand. Genomic Sci.">
        <title>Complete genome sequence of Desulfarculus baarsii type strain (2st14).</title>
        <authorList>
            <person name="Sun H."/>
            <person name="Spring S."/>
            <person name="Lapidus A."/>
            <person name="Davenport K."/>
            <person name="Del Rio T.G."/>
            <person name="Tice H."/>
            <person name="Nolan M."/>
            <person name="Copeland A."/>
            <person name="Cheng J.F."/>
            <person name="Lucas S."/>
            <person name="Tapia R."/>
            <person name="Goodwin L."/>
            <person name="Pitluck S."/>
            <person name="Ivanova N."/>
            <person name="Pagani I."/>
            <person name="Mavromatis K."/>
            <person name="Ovchinnikova G."/>
            <person name="Pati A."/>
            <person name="Chen A."/>
            <person name="Palaniappan K."/>
            <person name="Hauser L."/>
            <person name="Chang Y.J."/>
            <person name="Jeffries C.D."/>
            <person name="Detter J.C."/>
            <person name="Han C."/>
            <person name="Rohde M."/>
            <person name="Brambilla E."/>
            <person name="Goker M."/>
            <person name="Woyke T."/>
            <person name="Bristow J."/>
            <person name="Eisen J.A."/>
            <person name="Markowitz V."/>
            <person name="Hugenholtz P."/>
            <person name="Kyrpides N.C."/>
            <person name="Klenk H.P."/>
            <person name="Land M."/>
        </authorList>
    </citation>
    <scope>NUCLEOTIDE SEQUENCE [LARGE SCALE GENOMIC DNA]</scope>
    <source>
        <strain evidence="7">ATCC 33931 / DSM 2075 / LMG 7858 / VKM B-1802 / 2st14</strain>
    </source>
</reference>
<dbReference type="OrthoDB" id="9783488at2"/>